<reference evidence="4" key="1">
    <citation type="submission" date="2019-08" db="EMBL/GenBank/DDBJ databases">
        <title>Limnoglobus roseus gen. nov., sp. nov., a novel freshwater planctomycete with a giant genome from the family Gemmataceae.</title>
        <authorList>
            <person name="Kulichevskaya I.S."/>
            <person name="Naumoff D.G."/>
            <person name="Miroshnikov K."/>
            <person name="Ivanova A."/>
            <person name="Philippov D.A."/>
            <person name="Hakobyan A."/>
            <person name="Rijpstra I.C."/>
            <person name="Sinninghe Damste J.S."/>
            <person name="Liesack W."/>
            <person name="Dedysh S.N."/>
        </authorList>
    </citation>
    <scope>NUCLEOTIDE SEQUENCE [LARGE SCALE GENOMIC DNA]</scope>
    <source>
        <strain evidence="4">PX52</strain>
    </source>
</reference>
<evidence type="ECO:0000313" key="4">
    <source>
        <dbReference type="Proteomes" id="UP000324974"/>
    </source>
</evidence>
<evidence type="ECO:0000256" key="1">
    <source>
        <dbReference type="SAM" id="MobiDB-lite"/>
    </source>
</evidence>
<organism evidence="3 4">
    <name type="scientific">Limnoglobus roseus</name>
    <dbReference type="NCBI Taxonomy" id="2598579"/>
    <lineage>
        <taxon>Bacteria</taxon>
        <taxon>Pseudomonadati</taxon>
        <taxon>Planctomycetota</taxon>
        <taxon>Planctomycetia</taxon>
        <taxon>Gemmatales</taxon>
        <taxon>Gemmataceae</taxon>
        <taxon>Limnoglobus</taxon>
    </lineage>
</organism>
<gene>
    <name evidence="3" type="ORF">PX52LOC_07146</name>
</gene>
<dbReference type="InterPro" id="IPR013022">
    <property type="entry name" value="Xyl_isomerase-like_TIM-brl"/>
</dbReference>
<dbReference type="AlphaFoldDB" id="A0A5C1AM77"/>
<dbReference type="PANTHER" id="PTHR12110:SF53">
    <property type="entry name" value="BLR5974 PROTEIN"/>
    <property type="match status" value="1"/>
</dbReference>
<dbReference type="InterPro" id="IPR036237">
    <property type="entry name" value="Xyl_isomerase-like_sf"/>
</dbReference>
<dbReference type="GO" id="GO:0016853">
    <property type="term" value="F:isomerase activity"/>
    <property type="evidence" value="ECO:0007669"/>
    <property type="project" value="UniProtKB-KW"/>
</dbReference>
<dbReference type="EMBL" id="CP042425">
    <property type="protein sequence ID" value="QEL20060.1"/>
    <property type="molecule type" value="Genomic_DNA"/>
</dbReference>
<name>A0A5C1AM77_9BACT</name>
<protein>
    <submittedName>
        <fullName evidence="3">Sugar phosphate isomerase/epimerase</fullName>
    </submittedName>
</protein>
<dbReference type="Pfam" id="PF01261">
    <property type="entry name" value="AP_endonuc_2"/>
    <property type="match status" value="1"/>
</dbReference>
<feature type="domain" description="Xylose isomerase-like TIM barrel" evidence="2">
    <location>
        <begin position="57"/>
        <end position="270"/>
    </location>
</feature>
<feature type="compositionally biased region" description="Gly residues" evidence="1">
    <location>
        <begin position="1"/>
        <end position="16"/>
    </location>
</feature>
<evidence type="ECO:0000313" key="3">
    <source>
        <dbReference type="EMBL" id="QEL20060.1"/>
    </source>
</evidence>
<dbReference type="PANTHER" id="PTHR12110">
    <property type="entry name" value="HYDROXYPYRUVATE ISOMERASE"/>
    <property type="match status" value="1"/>
</dbReference>
<accession>A0A5C1AM77</accession>
<proteinExistence type="predicted"/>
<dbReference type="SUPFAM" id="SSF51658">
    <property type="entry name" value="Xylose isomerase-like"/>
    <property type="match status" value="1"/>
</dbReference>
<dbReference type="Proteomes" id="UP000324974">
    <property type="component" value="Chromosome"/>
</dbReference>
<feature type="region of interest" description="Disordered" evidence="1">
    <location>
        <begin position="1"/>
        <end position="22"/>
    </location>
</feature>
<evidence type="ECO:0000259" key="2">
    <source>
        <dbReference type="Pfam" id="PF01261"/>
    </source>
</evidence>
<dbReference type="InterPro" id="IPR050312">
    <property type="entry name" value="IolE/XylAMocC-like"/>
</dbReference>
<dbReference type="KEGG" id="lrs:PX52LOC_07146"/>
<keyword evidence="3" id="KW-0413">Isomerase</keyword>
<keyword evidence="4" id="KW-1185">Reference proteome</keyword>
<sequence>MGGIPPGIGESSGGVKMGDRVPESRPGCAITEAYTVYVACSTLCFAKHTLDSALRTIREMNFAKADVALHEDGPHLRPSDLTGDLTKIAQKLKAANVAIAAFHARFAQHDGLETRKQFRGVCRLGRLLTVPVVSVQAAAKGGDFDADVAKLQDWVSIAAAEGVILTVETNSSTLTADPLAAVELCKRAPGLGLTLDPSHYMTGEHGPQDYDKLYPFVKHVRLRDSAAKPESFQVRIGLGELEYGKIVTNLDQFRYDRALTVDVRDMPESAFPVEPEVRKLKYLLESLV</sequence>
<dbReference type="Gene3D" id="3.20.20.150">
    <property type="entry name" value="Divalent-metal-dependent TIM barrel enzymes"/>
    <property type="match status" value="1"/>
</dbReference>